<evidence type="ECO:0000313" key="2">
    <source>
        <dbReference type="Proteomes" id="UP000187608"/>
    </source>
</evidence>
<organism evidence="1 2">
    <name type="scientific">Salimicrobium flavidum</name>
    <dbReference type="NCBI Taxonomy" id="570947"/>
    <lineage>
        <taxon>Bacteria</taxon>
        <taxon>Bacillati</taxon>
        <taxon>Bacillota</taxon>
        <taxon>Bacilli</taxon>
        <taxon>Bacillales</taxon>
        <taxon>Bacillaceae</taxon>
        <taxon>Salimicrobium</taxon>
    </lineage>
</organism>
<dbReference type="EMBL" id="FTOC01000007">
    <property type="protein sequence ID" value="SIS51493.1"/>
    <property type="molecule type" value="Genomic_DNA"/>
</dbReference>
<dbReference type="RefSeq" id="WP_076559434.1">
    <property type="nucleotide sequence ID" value="NZ_FTOC01000007.1"/>
</dbReference>
<dbReference type="Proteomes" id="UP000187608">
    <property type="component" value="Unassembled WGS sequence"/>
</dbReference>
<evidence type="ECO:0000313" key="1">
    <source>
        <dbReference type="EMBL" id="SIS51493.1"/>
    </source>
</evidence>
<protein>
    <recommendedName>
        <fullName evidence="3">Cytosolic protein</fullName>
    </recommendedName>
</protein>
<proteinExistence type="predicted"/>
<keyword evidence="2" id="KW-1185">Reference proteome</keyword>
<reference evidence="2" key="1">
    <citation type="submission" date="2017-01" db="EMBL/GenBank/DDBJ databases">
        <authorList>
            <person name="Varghese N."/>
            <person name="Submissions S."/>
        </authorList>
    </citation>
    <scope>NUCLEOTIDE SEQUENCE [LARGE SCALE GENOMIC DNA]</scope>
    <source>
        <strain evidence="2">DSM 23127</strain>
    </source>
</reference>
<dbReference type="OrthoDB" id="2353056at2"/>
<name>A0A1N7JQ59_9BACI</name>
<evidence type="ECO:0008006" key="3">
    <source>
        <dbReference type="Google" id="ProtNLM"/>
    </source>
</evidence>
<dbReference type="STRING" id="570947.SAMN05421687_10779"/>
<gene>
    <name evidence="1" type="ORF">SAMN05421687_10779</name>
</gene>
<dbReference type="AlphaFoldDB" id="A0A1N7JQ59"/>
<sequence>MKQFISKYFSNHTETKEDHAETSLQTRYYKANKDKVFESVENLFGNGSEIAGASRERGELSINYKDGRKAFVVATIIMVRPYRTAVDFSVTTETGLPLDFGYSRKLVRSFYERLDEQLPVVDKS</sequence>
<accession>A0A1N7JQ59</accession>